<proteinExistence type="inferred from homology"/>
<dbReference type="GO" id="GO:0046872">
    <property type="term" value="F:metal ion binding"/>
    <property type="evidence" value="ECO:0007669"/>
    <property type="project" value="UniProtKB-KW"/>
</dbReference>
<evidence type="ECO:0008006" key="10">
    <source>
        <dbReference type="Google" id="ProtNLM"/>
    </source>
</evidence>
<keyword evidence="6" id="KW-0408">Iron</keyword>
<gene>
    <name evidence="8" type="ORF">TPAR_03798</name>
</gene>
<evidence type="ECO:0000256" key="1">
    <source>
        <dbReference type="ARBA" id="ARBA00001962"/>
    </source>
</evidence>
<keyword evidence="4" id="KW-0223">Dioxygenase</keyword>
<evidence type="ECO:0000313" key="8">
    <source>
        <dbReference type="EMBL" id="POR35976.1"/>
    </source>
</evidence>
<comment type="similarity">
    <text evidence="2">Belongs to the PhyH family.</text>
</comment>
<keyword evidence="9" id="KW-1185">Reference proteome</keyword>
<dbReference type="SUPFAM" id="SSF51197">
    <property type="entry name" value="Clavaminate synthase-like"/>
    <property type="match status" value="1"/>
</dbReference>
<dbReference type="EMBL" id="PKSG01000373">
    <property type="protein sequence ID" value="POR35976.1"/>
    <property type="molecule type" value="Genomic_DNA"/>
</dbReference>
<dbReference type="OrthoDB" id="445007at2759"/>
<reference evidence="8 9" key="1">
    <citation type="submission" date="2018-01" db="EMBL/GenBank/DDBJ databases">
        <title>Harnessing the power of phylogenomics to disentangle the directionality and signatures of interkingdom host jumping in the parasitic fungal genus Tolypocladium.</title>
        <authorList>
            <person name="Quandt C.A."/>
            <person name="Patterson W."/>
            <person name="Spatafora J.W."/>
        </authorList>
    </citation>
    <scope>NUCLEOTIDE SEQUENCE [LARGE SCALE GENOMIC DNA]</scope>
    <source>
        <strain evidence="8 9">NRBC 100945</strain>
    </source>
</reference>
<evidence type="ECO:0000256" key="5">
    <source>
        <dbReference type="ARBA" id="ARBA00023002"/>
    </source>
</evidence>
<dbReference type="PANTHER" id="PTHR20883">
    <property type="entry name" value="PHYTANOYL-COA DIOXYGENASE DOMAIN CONTAINING 1"/>
    <property type="match status" value="1"/>
</dbReference>
<keyword evidence="3" id="KW-0479">Metal-binding</keyword>
<comment type="caution">
    <text evidence="8">The sequence shown here is derived from an EMBL/GenBank/DDBJ whole genome shotgun (WGS) entry which is preliminary data.</text>
</comment>
<evidence type="ECO:0000256" key="2">
    <source>
        <dbReference type="ARBA" id="ARBA00005830"/>
    </source>
</evidence>
<dbReference type="GO" id="GO:0051213">
    <property type="term" value="F:dioxygenase activity"/>
    <property type="evidence" value="ECO:0007669"/>
    <property type="project" value="UniProtKB-KW"/>
</dbReference>
<protein>
    <recommendedName>
        <fullName evidence="10">Dioxygenase</fullName>
    </recommendedName>
</protein>
<organism evidence="8 9">
    <name type="scientific">Tolypocladium paradoxum</name>
    <dbReference type="NCBI Taxonomy" id="94208"/>
    <lineage>
        <taxon>Eukaryota</taxon>
        <taxon>Fungi</taxon>
        <taxon>Dikarya</taxon>
        <taxon>Ascomycota</taxon>
        <taxon>Pezizomycotina</taxon>
        <taxon>Sordariomycetes</taxon>
        <taxon>Hypocreomycetidae</taxon>
        <taxon>Hypocreales</taxon>
        <taxon>Ophiocordycipitaceae</taxon>
        <taxon>Tolypocladium</taxon>
    </lineage>
</organism>
<dbReference type="PANTHER" id="PTHR20883:SF19">
    <property type="entry name" value="MULTIFUNCTIONAL DIOXYGENASE AUSE"/>
    <property type="match status" value="1"/>
</dbReference>
<dbReference type="Pfam" id="PF05721">
    <property type="entry name" value="PhyH"/>
    <property type="match status" value="1"/>
</dbReference>
<feature type="region of interest" description="Disordered" evidence="7">
    <location>
        <begin position="1"/>
        <end position="24"/>
    </location>
</feature>
<sequence>MSPAQHDVSSLAGIPNGHTKLQEVTPDTPLDEVFQHWQEDGGVIVKGILTPAQVAQLNAELEPLLAKFQRGSASSIVPLKNFHGIKTKRAGGVTNQSAVFRDHLLENDLVHAIATRCFGKGGRPGVDAYWLSSANTINVGPGQEAQILHRDLGSYPPYYLLGPGGPESQLTLLIATTDFTDANGATRIIPGSHKWPFDQHGSPEQTVASEMRAGDCLLFGGKVVHGTGANTTDSERKCLAMTLCASFLTPEESHPHIVSLDVARKLSQRAQRLLGFRSQYPPGSPGLWMEGYDDVAVRLGLDG</sequence>
<accession>A0A2S4L0K6</accession>
<dbReference type="InterPro" id="IPR008775">
    <property type="entry name" value="Phytyl_CoA_dOase-like"/>
</dbReference>
<dbReference type="STRING" id="94208.A0A2S4L0K6"/>
<name>A0A2S4L0K6_9HYPO</name>
<evidence type="ECO:0000256" key="3">
    <source>
        <dbReference type="ARBA" id="ARBA00022723"/>
    </source>
</evidence>
<dbReference type="Proteomes" id="UP000237481">
    <property type="component" value="Unassembled WGS sequence"/>
</dbReference>
<dbReference type="AlphaFoldDB" id="A0A2S4L0K6"/>
<keyword evidence="5" id="KW-0560">Oxidoreductase</keyword>
<evidence type="ECO:0000256" key="7">
    <source>
        <dbReference type="SAM" id="MobiDB-lite"/>
    </source>
</evidence>
<dbReference type="Gene3D" id="2.60.120.620">
    <property type="entry name" value="q2cbj1_9rhob like domain"/>
    <property type="match status" value="1"/>
</dbReference>
<evidence type="ECO:0000256" key="6">
    <source>
        <dbReference type="ARBA" id="ARBA00023004"/>
    </source>
</evidence>
<comment type="cofactor">
    <cofactor evidence="1">
        <name>Fe cation</name>
        <dbReference type="ChEBI" id="CHEBI:24875"/>
    </cofactor>
</comment>
<evidence type="ECO:0000313" key="9">
    <source>
        <dbReference type="Proteomes" id="UP000237481"/>
    </source>
</evidence>
<evidence type="ECO:0000256" key="4">
    <source>
        <dbReference type="ARBA" id="ARBA00022964"/>
    </source>
</evidence>